<evidence type="ECO:0000313" key="2">
    <source>
        <dbReference type="EMBL" id="GAA2060372.1"/>
    </source>
</evidence>
<dbReference type="RefSeq" id="WP_344671316.1">
    <property type="nucleotide sequence ID" value="NZ_BAAAQN010000078.1"/>
</dbReference>
<dbReference type="EMBL" id="BAAAQN010000078">
    <property type="protein sequence ID" value="GAA2060372.1"/>
    <property type="molecule type" value="Genomic_DNA"/>
</dbReference>
<evidence type="ECO:0000313" key="3">
    <source>
        <dbReference type="Proteomes" id="UP001500751"/>
    </source>
</evidence>
<dbReference type="Proteomes" id="UP001500751">
    <property type="component" value="Unassembled WGS sequence"/>
</dbReference>
<organism evidence="2 3">
    <name type="scientific">Catenulispora yoronensis</name>
    <dbReference type="NCBI Taxonomy" id="450799"/>
    <lineage>
        <taxon>Bacteria</taxon>
        <taxon>Bacillati</taxon>
        <taxon>Actinomycetota</taxon>
        <taxon>Actinomycetes</taxon>
        <taxon>Catenulisporales</taxon>
        <taxon>Catenulisporaceae</taxon>
        <taxon>Catenulispora</taxon>
    </lineage>
</organism>
<feature type="compositionally biased region" description="Acidic residues" evidence="1">
    <location>
        <begin position="103"/>
        <end position="113"/>
    </location>
</feature>
<protein>
    <submittedName>
        <fullName evidence="2">Uncharacterized protein</fullName>
    </submittedName>
</protein>
<comment type="caution">
    <text evidence="2">The sequence shown here is derived from an EMBL/GenBank/DDBJ whole genome shotgun (WGS) entry which is preliminary data.</text>
</comment>
<sequence>MPSWHWAVVPAGWDSPAPQRAVPSSMVAWCVQPVAAGALEVLGWVAGAAEVWGAEVVCVAAVVWVAVVWVGDGFAECEVDPAVAVGAAGAAGAVGAPAAASDGDAEDPEDGEDAAAPSGAAESVAVLLALTMPAPTP</sequence>
<proteinExistence type="predicted"/>
<feature type="region of interest" description="Disordered" evidence="1">
    <location>
        <begin position="96"/>
        <end position="119"/>
    </location>
</feature>
<name>A0ABP5GY40_9ACTN</name>
<gene>
    <name evidence="2" type="ORF">GCM10009839_83860</name>
</gene>
<evidence type="ECO:0000256" key="1">
    <source>
        <dbReference type="SAM" id="MobiDB-lite"/>
    </source>
</evidence>
<keyword evidence="3" id="KW-1185">Reference proteome</keyword>
<reference evidence="3" key="1">
    <citation type="journal article" date="2019" name="Int. J. Syst. Evol. Microbiol.">
        <title>The Global Catalogue of Microorganisms (GCM) 10K type strain sequencing project: providing services to taxonomists for standard genome sequencing and annotation.</title>
        <authorList>
            <consortium name="The Broad Institute Genomics Platform"/>
            <consortium name="The Broad Institute Genome Sequencing Center for Infectious Disease"/>
            <person name="Wu L."/>
            <person name="Ma J."/>
        </authorList>
    </citation>
    <scope>NUCLEOTIDE SEQUENCE [LARGE SCALE GENOMIC DNA]</scope>
    <source>
        <strain evidence="3">JCM 16014</strain>
    </source>
</reference>
<accession>A0ABP5GY40</accession>